<comment type="similarity">
    <text evidence="1">Belongs to the plant acyltransferase family.</text>
</comment>
<evidence type="ECO:0008006" key="5">
    <source>
        <dbReference type="Google" id="ProtNLM"/>
    </source>
</evidence>
<accession>A0AAW2CA67</accession>
<keyword evidence="2" id="KW-0808">Transferase</keyword>
<dbReference type="EMBL" id="JAZDWU010000008">
    <property type="protein sequence ID" value="KAK9994958.1"/>
    <property type="molecule type" value="Genomic_DNA"/>
</dbReference>
<sequence length="280" mass="30665">MAPQATSLLFTVRRCRPELVVPAKPTPHEFKQLSDIDDQEGLRFQIPFIQFYKYDPSMKGRDPVRVIREALAKTLVFYYPFAGRLREGPGRKLVVECTGEGIIFIEADADVTLEQFGDTLQPPFPCWEELHFEVPGSRGILNCPLLHIQASLHCGKDLPCVGFDTCRVDFGWGKPVYGGPAKGGIGAIPGVICTFIPVKNGMGKDGIVVPICLPAPAMEIFVKELDGLSKFIVSSLLRFPKPPTGLSFSSSFVSVSTSGSSSPNTVLKRKRPARLDIPMA</sequence>
<dbReference type="AlphaFoldDB" id="A0AAW2CA67"/>
<comment type="caution">
    <text evidence="3">The sequence shown here is derived from an EMBL/GenBank/DDBJ whole genome shotgun (WGS) entry which is preliminary data.</text>
</comment>
<protein>
    <recommendedName>
        <fullName evidence="5">Benzyl alcohol O-benzoyltransferase</fullName>
    </recommendedName>
</protein>
<dbReference type="Pfam" id="PF02458">
    <property type="entry name" value="Transferase"/>
    <property type="match status" value="2"/>
</dbReference>
<reference evidence="3 4" key="1">
    <citation type="submission" date="2024-01" db="EMBL/GenBank/DDBJ databases">
        <title>A telomere-to-telomere, gap-free genome of sweet tea (Lithocarpus litseifolius).</title>
        <authorList>
            <person name="Zhou J."/>
        </authorList>
    </citation>
    <scope>NUCLEOTIDE SEQUENCE [LARGE SCALE GENOMIC DNA]</scope>
    <source>
        <strain evidence="3">Zhou-2022a</strain>
        <tissue evidence="3">Leaf</tissue>
    </source>
</reference>
<name>A0AAW2CA67_9ROSI</name>
<dbReference type="InterPro" id="IPR023213">
    <property type="entry name" value="CAT-like_dom_sf"/>
</dbReference>
<evidence type="ECO:0000313" key="3">
    <source>
        <dbReference type="EMBL" id="KAK9994958.1"/>
    </source>
</evidence>
<evidence type="ECO:0000256" key="2">
    <source>
        <dbReference type="ARBA" id="ARBA00022679"/>
    </source>
</evidence>
<evidence type="ECO:0000256" key="1">
    <source>
        <dbReference type="ARBA" id="ARBA00009861"/>
    </source>
</evidence>
<organism evidence="3 4">
    <name type="scientific">Lithocarpus litseifolius</name>
    <dbReference type="NCBI Taxonomy" id="425828"/>
    <lineage>
        <taxon>Eukaryota</taxon>
        <taxon>Viridiplantae</taxon>
        <taxon>Streptophyta</taxon>
        <taxon>Embryophyta</taxon>
        <taxon>Tracheophyta</taxon>
        <taxon>Spermatophyta</taxon>
        <taxon>Magnoliopsida</taxon>
        <taxon>eudicotyledons</taxon>
        <taxon>Gunneridae</taxon>
        <taxon>Pentapetalae</taxon>
        <taxon>rosids</taxon>
        <taxon>fabids</taxon>
        <taxon>Fagales</taxon>
        <taxon>Fagaceae</taxon>
        <taxon>Lithocarpus</taxon>
    </lineage>
</organism>
<dbReference type="PANTHER" id="PTHR31147:SF66">
    <property type="entry name" value="OS05G0315700 PROTEIN"/>
    <property type="match status" value="1"/>
</dbReference>
<proteinExistence type="inferred from homology"/>
<evidence type="ECO:0000313" key="4">
    <source>
        <dbReference type="Proteomes" id="UP001459277"/>
    </source>
</evidence>
<keyword evidence="4" id="KW-1185">Reference proteome</keyword>
<dbReference type="GO" id="GO:0016740">
    <property type="term" value="F:transferase activity"/>
    <property type="evidence" value="ECO:0007669"/>
    <property type="project" value="UniProtKB-KW"/>
</dbReference>
<dbReference type="InterPro" id="IPR050898">
    <property type="entry name" value="Plant_acyltransferase"/>
</dbReference>
<dbReference type="Gene3D" id="3.30.559.10">
    <property type="entry name" value="Chloramphenicol acetyltransferase-like domain"/>
    <property type="match status" value="2"/>
</dbReference>
<dbReference type="Proteomes" id="UP001459277">
    <property type="component" value="Unassembled WGS sequence"/>
</dbReference>
<gene>
    <name evidence="3" type="ORF">SO802_024661</name>
</gene>
<dbReference type="PANTHER" id="PTHR31147">
    <property type="entry name" value="ACYL TRANSFERASE 4"/>
    <property type="match status" value="1"/>
</dbReference>